<comment type="caution">
    <text evidence="2">The sequence shown here is derived from an EMBL/GenBank/DDBJ whole genome shotgun (WGS) entry which is preliminary data.</text>
</comment>
<feature type="non-terminal residue" evidence="2">
    <location>
        <position position="1"/>
    </location>
</feature>
<organism evidence="2 3">
    <name type="scientific">Pseudomonas amygdali pv. mori str. 301020</name>
    <dbReference type="NCBI Taxonomy" id="629261"/>
    <lineage>
        <taxon>Bacteria</taxon>
        <taxon>Pseudomonadati</taxon>
        <taxon>Pseudomonadota</taxon>
        <taxon>Gammaproteobacteria</taxon>
        <taxon>Pseudomonadales</taxon>
        <taxon>Pseudomonadaceae</taxon>
        <taxon>Pseudomonas</taxon>
        <taxon>Pseudomonas amygdali</taxon>
    </lineage>
</organism>
<dbReference type="Proteomes" id="UP000003465">
    <property type="component" value="Unassembled WGS sequence"/>
</dbReference>
<dbReference type="GO" id="GO:0006313">
    <property type="term" value="P:DNA transposition"/>
    <property type="evidence" value="ECO:0007669"/>
    <property type="project" value="InterPro"/>
</dbReference>
<dbReference type="Pfam" id="PF01526">
    <property type="entry name" value="DDE_Tnp_Tn3"/>
    <property type="match status" value="1"/>
</dbReference>
<evidence type="ECO:0000259" key="1">
    <source>
        <dbReference type="Pfam" id="PF01526"/>
    </source>
</evidence>
<dbReference type="EMBL" id="AEAG01003371">
    <property type="protein sequence ID" value="EGH27338.1"/>
    <property type="molecule type" value="Genomic_DNA"/>
</dbReference>
<sequence>VPAYTPKKELTGRTDIEIEISNQCARLIANAIIFYNSAILSRLLTKYEAANNTKALALITQMSPAAWRHILLNGHYTFQTDGKLIDLDTLLAGLELG</sequence>
<evidence type="ECO:0000313" key="3">
    <source>
        <dbReference type="Proteomes" id="UP000003465"/>
    </source>
</evidence>
<protein>
    <submittedName>
        <fullName evidence="2">Tn4662 transposase</fullName>
    </submittedName>
</protein>
<evidence type="ECO:0000313" key="2">
    <source>
        <dbReference type="EMBL" id="EGH27338.1"/>
    </source>
</evidence>
<dbReference type="GO" id="GO:0004803">
    <property type="term" value="F:transposase activity"/>
    <property type="evidence" value="ECO:0007669"/>
    <property type="project" value="InterPro"/>
</dbReference>
<accession>A0A656GNM3</accession>
<reference evidence="2 3" key="1">
    <citation type="journal article" date="2011" name="PLoS Pathog.">
        <title>Dynamic evolution of pathogenicity revealed by sequencing and comparative genomics of 19 Pseudomonas syringae isolates.</title>
        <authorList>
            <person name="Baltrus D.A."/>
            <person name="Nishimura M.T."/>
            <person name="Romanchuk A."/>
            <person name="Chang J.H."/>
            <person name="Mukhtar M.S."/>
            <person name="Cherkis K."/>
            <person name="Roach J."/>
            <person name="Grant S.R."/>
            <person name="Jones C.D."/>
            <person name="Dangl J.L."/>
        </authorList>
    </citation>
    <scope>NUCLEOTIDE SEQUENCE [LARGE SCALE GENOMIC DNA]</scope>
    <source>
        <strain evidence="2 3">301020</strain>
    </source>
</reference>
<dbReference type="AlphaFoldDB" id="A0A656GNM3"/>
<feature type="domain" description="Tn3 transposase DDE" evidence="1">
    <location>
        <begin position="7"/>
        <end position="76"/>
    </location>
</feature>
<proteinExistence type="predicted"/>
<gene>
    <name evidence="2" type="ORF">PSYMO_39950</name>
</gene>
<dbReference type="InterPro" id="IPR002513">
    <property type="entry name" value="Tn3_Tnp_DDE_dom"/>
</dbReference>
<name>A0A656GNM3_PSEA0</name>